<organism evidence="6 7">
    <name type="scientific">Microbacterium resistens</name>
    <dbReference type="NCBI Taxonomy" id="156977"/>
    <lineage>
        <taxon>Bacteria</taxon>
        <taxon>Bacillati</taxon>
        <taxon>Actinomycetota</taxon>
        <taxon>Actinomycetes</taxon>
        <taxon>Micrococcales</taxon>
        <taxon>Microbacteriaceae</taxon>
        <taxon>Microbacterium</taxon>
    </lineage>
</organism>
<feature type="domain" description="Thioester" evidence="4">
    <location>
        <begin position="64"/>
        <end position="172"/>
    </location>
</feature>
<dbReference type="RefSeq" id="WP_231819616.1">
    <property type="nucleotide sequence ID" value="NZ_CP082781.1"/>
</dbReference>
<feature type="signal peptide" evidence="3">
    <location>
        <begin position="1"/>
        <end position="23"/>
    </location>
</feature>
<keyword evidence="7" id="KW-1185">Reference proteome</keyword>
<name>A0ABY3RRG2_9MICO</name>
<dbReference type="InterPro" id="IPR013552">
    <property type="entry name" value="Thioester_dom"/>
</dbReference>
<gene>
    <name evidence="6" type="ORF">K8F61_14515</name>
</gene>
<accession>A0ABY3RRG2</accession>
<feature type="domain" description="T-Q ester bond containing" evidence="5">
    <location>
        <begin position="569"/>
        <end position="685"/>
    </location>
</feature>
<feature type="domain" description="T-Q ester bond containing" evidence="5">
    <location>
        <begin position="443"/>
        <end position="559"/>
    </location>
</feature>
<dbReference type="InterPro" id="IPR041100">
    <property type="entry name" value="TQ"/>
</dbReference>
<dbReference type="Pfam" id="PF18202">
    <property type="entry name" value="TQ"/>
    <property type="match status" value="3"/>
</dbReference>
<keyword evidence="2" id="KW-1133">Transmembrane helix</keyword>
<keyword evidence="2" id="KW-0472">Membrane</keyword>
<dbReference type="NCBIfam" id="TIGR03934">
    <property type="entry name" value="TQXA_dom"/>
    <property type="match status" value="1"/>
</dbReference>
<feature type="transmembrane region" description="Helical" evidence="2">
    <location>
        <begin position="729"/>
        <end position="748"/>
    </location>
</feature>
<reference evidence="6 7" key="1">
    <citation type="submission" date="2023-01" db="EMBL/GenBank/DDBJ databases">
        <title>Characterization of estradiol degrading bacteria Microbacterium sp. MZT7 and reveal degrading genes through genome analysis.</title>
        <authorList>
            <person name="Hao P."/>
            <person name="Gao Y."/>
        </authorList>
    </citation>
    <scope>NUCLEOTIDE SEQUENCE [LARGE SCALE GENOMIC DNA]</scope>
    <source>
        <strain evidence="6 7">MZT7</strain>
    </source>
</reference>
<keyword evidence="3" id="KW-0732">Signal</keyword>
<evidence type="ECO:0000313" key="7">
    <source>
        <dbReference type="Proteomes" id="UP001199642"/>
    </source>
</evidence>
<feature type="domain" description="T-Q ester bond containing" evidence="5">
    <location>
        <begin position="317"/>
        <end position="434"/>
    </location>
</feature>
<evidence type="ECO:0000256" key="3">
    <source>
        <dbReference type="SAM" id="SignalP"/>
    </source>
</evidence>
<feature type="region of interest" description="Disordered" evidence="1">
    <location>
        <begin position="689"/>
        <end position="719"/>
    </location>
</feature>
<dbReference type="Gene3D" id="2.60.40.3930">
    <property type="match status" value="3"/>
</dbReference>
<dbReference type="InterPro" id="IPR023849">
    <property type="entry name" value="TQXA_dom"/>
</dbReference>
<dbReference type="NCBIfam" id="NF033903">
    <property type="entry name" value="VaFE_rpt"/>
    <property type="match status" value="3"/>
</dbReference>
<evidence type="ECO:0000256" key="1">
    <source>
        <dbReference type="SAM" id="MobiDB-lite"/>
    </source>
</evidence>
<protein>
    <submittedName>
        <fullName evidence="6">VaFE repeat-containing surface-anchored protein</fullName>
    </submittedName>
</protein>
<proteinExistence type="predicted"/>
<keyword evidence="2" id="KW-0812">Transmembrane</keyword>
<evidence type="ECO:0000259" key="4">
    <source>
        <dbReference type="Pfam" id="PF08341"/>
    </source>
</evidence>
<dbReference type="Proteomes" id="UP001199642">
    <property type="component" value="Chromosome"/>
</dbReference>
<dbReference type="EMBL" id="CP082781">
    <property type="protein sequence ID" value="UGS25855.1"/>
    <property type="molecule type" value="Genomic_DNA"/>
</dbReference>
<sequence length="754" mass="76755">MGRWLVAAALALGAVIAPGAVSAAAAAEIVPGSSVYIGGKQGYGGTGLYPIWSSGTPTGDPDYWAYCIEHDVPAKTGVNGGAGDPDDYLGSNYFTDPAVQGKVLWVLAHSYPALSLEEFGAAAGVPDIARNDAIEATQYAIWRYTDLTFDAPWAFETPDSEAAYWYLVNTANASPGMSPGDFDVSVSVSAPAGPHTAGSLVGPFVVSTDQPVATVAVDPEVAVTDADGTPVDLSSVTDGQELYLDLRTATDAGTATVTASVTGSSSSGMIISVPTTPGETPTAEDHAQSMMLIAPDTLTTDAEATVSWAALPGSAVPAIGTSLVDSADGDRILPWNGGTVVDTVHYEGLTPGETYTVSGELMRKSDGSGTGITGSTTFVPTAAEGTVDVTFVVPEGYAGETLVAFEDLFVGPEVSGEPVADHRDIDDPAQTVVVEEAPQAPAPVIGTSLTDSADGDRVLGWNGGTVIDTVAYQNLTPGTEYTLTGELMRKSDGSATGITGSVTFVPTEPNGSVDVTFVVPEGYAGETLVAFEELRLSGEPDGEPVAVHTDIDDPAQTVLVEEAPTAPVPVIGTSLVDADDQDHVLDSDGGSVVDTVAYQNLTPGTEYTLTGELMRKSDGSATGILGSVTFVPTEPNGSVDVTFVVPEGYAGETLVAFEELRLSGEPDGEPVAVHTDIDDPAQTVLVEEGETPGVPSTPTPTPVPSAPSPSAPKPGHGGDLAVTGAAAPIALAGAAGLAVIAGLTLMAARRRSTR</sequence>
<feature type="compositionally biased region" description="Pro residues" evidence="1">
    <location>
        <begin position="695"/>
        <end position="712"/>
    </location>
</feature>
<evidence type="ECO:0000259" key="5">
    <source>
        <dbReference type="Pfam" id="PF18202"/>
    </source>
</evidence>
<feature type="chain" id="PRO_5045896359" evidence="3">
    <location>
        <begin position="24"/>
        <end position="754"/>
    </location>
</feature>
<evidence type="ECO:0000313" key="6">
    <source>
        <dbReference type="EMBL" id="UGS25855.1"/>
    </source>
</evidence>
<dbReference type="Gene3D" id="1.10.150.480">
    <property type="match status" value="1"/>
</dbReference>
<evidence type="ECO:0000256" key="2">
    <source>
        <dbReference type="SAM" id="Phobius"/>
    </source>
</evidence>
<dbReference type="Pfam" id="PF08341">
    <property type="entry name" value="TED"/>
    <property type="match status" value="1"/>
</dbReference>